<dbReference type="HOGENOM" id="CLU_064194_2_1_6"/>
<dbReference type="EMBL" id="LN614828">
    <property type="protein sequence ID" value="CEG59323.1"/>
    <property type="molecule type" value="Genomic_DNA"/>
</dbReference>
<evidence type="ECO:0000256" key="1">
    <source>
        <dbReference type="ARBA" id="ARBA00008416"/>
    </source>
</evidence>
<dbReference type="PIRSF" id="PIRSF006232">
    <property type="entry name" value="Pirin"/>
    <property type="match status" value="1"/>
</dbReference>
<gene>
    <name evidence="6" type="ORF">LFA_pA0226</name>
</gene>
<dbReference type="PANTHER" id="PTHR43212">
    <property type="entry name" value="QUERCETIN 2,3-DIOXYGENASE"/>
    <property type="match status" value="1"/>
</dbReference>
<feature type="binding site" evidence="2">
    <location>
        <position position="57"/>
    </location>
    <ligand>
        <name>Fe cation</name>
        <dbReference type="ChEBI" id="CHEBI:24875"/>
    </ligand>
</feature>
<dbReference type="Proteomes" id="UP000032430">
    <property type="component" value="Plasmid II"/>
</dbReference>
<dbReference type="Gene3D" id="2.60.120.10">
    <property type="entry name" value="Jelly Rolls"/>
    <property type="match status" value="2"/>
</dbReference>
<dbReference type="InterPro" id="IPR003829">
    <property type="entry name" value="Pirin_N_dom"/>
</dbReference>
<dbReference type="Pfam" id="PF17954">
    <property type="entry name" value="Pirin_C_2"/>
    <property type="match status" value="1"/>
</dbReference>
<evidence type="ECO:0000313" key="7">
    <source>
        <dbReference type="Proteomes" id="UP000032430"/>
    </source>
</evidence>
<comment type="similarity">
    <text evidence="1 3">Belongs to the pirin family.</text>
</comment>
<dbReference type="InterPro" id="IPR014710">
    <property type="entry name" value="RmlC-like_jellyroll"/>
</dbReference>
<accession>A0A098GA58</accession>
<evidence type="ECO:0000256" key="3">
    <source>
        <dbReference type="RuleBase" id="RU003457"/>
    </source>
</evidence>
<dbReference type="SUPFAM" id="SSF51182">
    <property type="entry name" value="RmlC-like cupins"/>
    <property type="match status" value="1"/>
</dbReference>
<evidence type="ECO:0000313" key="6">
    <source>
        <dbReference type="EMBL" id="CEG59323.1"/>
    </source>
</evidence>
<evidence type="ECO:0000259" key="4">
    <source>
        <dbReference type="Pfam" id="PF02678"/>
    </source>
</evidence>
<keyword evidence="2" id="KW-0479">Metal-binding</keyword>
<dbReference type="CDD" id="cd02910">
    <property type="entry name" value="cupin_Yhhw_N"/>
    <property type="match status" value="1"/>
</dbReference>
<dbReference type="InterPro" id="IPR011051">
    <property type="entry name" value="RmlC_Cupin_sf"/>
</dbReference>
<reference evidence="7" key="1">
    <citation type="submission" date="2014-09" db="EMBL/GenBank/DDBJ databases">
        <authorList>
            <person name="Gomez-Valero L."/>
        </authorList>
    </citation>
    <scope>NUCLEOTIDE SEQUENCE [LARGE SCALE GENOMIC DNA]</scope>
    <source>
        <strain evidence="7">ATCC700992</strain>
        <plasmid evidence="7">LLAP10_pA</plasmid>
    </source>
</reference>
<evidence type="ECO:0000256" key="2">
    <source>
        <dbReference type="PIRSR" id="PIRSR006232-1"/>
    </source>
</evidence>
<dbReference type="KEGG" id="lfa:LFA_pA0226"/>
<dbReference type="GO" id="GO:0046872">
    <property type="term" value="F:metal ion binding"/>
    <property type="evidence" value="ECO:0007669"/>
    <property type="project" value="UniProtKB-KW"/>
</dbReference>
<name>A0A098GA58_9GAMM</name>
<keyword evidence="2" id="KW-0408">Iron</keyword>
<feature type="binding site" evidence="2">
    <location>
        <position position="103"/>
    </location>
    <ligand>
        <name>Fe cation</name>
        <dbReference type="ChEBI" id="CHEBI:24875"/>
    </ligand>
</feature>
<evidence type="ECO:0008006" key="8">
    <source>
        <dbReference type="Google" id="ProtNLM"/>
    </source>
</evidence>
<sequence length="227" mass="25078">MITVYPYRSLGTANHGWLNTHYHFSFSDYYNPQRMGFGNLRVINDDTIQPGTGFPTHPHRDMEIITYVTQGAVTHKDSQGNEGRTEAGNVQVMTAGTGIAHSEYNLESVETKLFQIWIKPRATNLKPNWKTHQFPNNQTSDSLSLLVSGDGNAPLTINQNAKIFAGNLGSNKSVSHHIQSNAYLVVTKGKLLVNDIELNQGDGAEITNTDVVTLHASMESNLLLIEV</sequence>
<feature type="binding site" evidence="2">
    <location>
        <position position="59"/>
    </location>
    <ligand>
        <name>Fe cation</name>
        <dbReference type="ChEBI" id="CHEBI:24875"/>
    </ligand>
</feature>
<dbReference type="OrthoDB" id="9780903at2"/>
<protein>
    <recommendedName>
        <fullName evidence="8">Quercetin 2,3-dioxygenase</fullName>
    </recommendedName>
</protein>
<dbReference type="InterPro" id="IPR041602">
    <property type="entry name" value="Quercetinase_C"/>
</dbReference>
<geneLocation type="plasmid" evidence="7">
    <name>LLAP10_pA</name>
</geneLocation>
<dbReference type="InterPro" id="IPR012093">
    <property type="entry name" value="Pirin"/>
</dbReference>
<keyword evidence="7" id="KW-1185">Reference proteome</keyword>
<organism evidence="6 7">
    <name type="scientific">Legionella fallonii LLAP-10</name>
    <dbReference type="NCBI Taxonomy" id="1212491"/>
    <lineage>
        <taxon>Bacteria</taxon>
        <taxon>Pseudomonadati</taxon>
        <taxon>Pseudomonadota</taxon>
        <taxon>Gammaproteobacteria</taxon>
        <taxon>Legionellales</taxon>
        <taxon>Legionellaceae</taxon>
        <taxon>Legionella</taxon>
    </lineage>
</organism>
<feature type="binding site" evidence="2">
    <location>
        <position position="101"/>
    </location>
    <ligand>
        <name>Fe cation</name>
        <dbReference type="ChEBI" id="CHEBI:24875"/>
    </ligand>
</feature>
<dbReference type="AlphaFoldDB" id="A0A098GA58"/>
<dbReference type="PANTHER" id="PTHR43212:SF3">
    <property type="entry name" value="QUERCETIN 2,3-DIOXYGENASE"/>
    <property type="match status" value="1"/>
</dbReference>
<proteinExistence type="inferred from homology"/>
<feature type="domain" description="Quercetin 2,3-dioxygenase C-terminal cupin" evidence="5">
    <location>
        <begin position="145"/>
        <end position="227"/>
    </location>
</feature>
<comment type="cofactor">
    <cofactor evidence="2">
        <name>Fe cation</name>
        <dbReference type="ChEBI" id="CHEBI:24875"/>
    </cofactor>
    <text evidence="2">Binds 1 Fe cation per subunit.</text>
</comment>
<feature type="domain" description="Pirin N-terminal" evidence="4">
    <location>
        <begin position="9"/>
        <end position="118"/>
    </location>
</feature>
<evidence type="ECO:0000259" key="5">
    <source>
        <dbReference type="Pfam" id="PF17954"/>
    </source>
</evidence>
<keyword evidence="6" id="KW-0614">Plasmid</keyword>
<dbReference type="Pfam" id="PF02678">
    <property type="entry name" value="Pirin"/>
    <property type="match status" value="1"/>
</dbReference>